<dbReference type="GO" id="GO:0061025">
    <property type="term" value="P:membrane fusion"/>
    <property type="evidence" value="ECO:0007669"/>
    <property type="project" value="TreeGrafter"/>
</dbReference>
<organism evidence="5 6">
    <name type="scientific">Smittium simulii</name>
    <dbReference type="NCBI Taxonomy" id="133385"/>
    <lineage>
        <taxon>Eukaryota</taxon>
        <taxon>Fungi</taxon>
        <taxon>Fungi incertae sedis</taxon>
        <taxon>Zoopagomycota</taxon>
        <taxon>Kickxellomycotina</taxon>
        <taxon>Harpellomycetes</taxon>
        <taxon>Harpellales</taxon>
        <taxon>Legeriomycetaceae</taxon>
        <taxon>Smittium</taxon>
    </lineage>
</organism>
<name>A0A2T9YT09_9FUNG</name>
<dbReference type="SMART" id="SM00166">
    <property type="entry name" value="UBX"/>
    <property type="match status" value="1"/>
</dbReference>
<evidence type="ECO:0000313" key="6">
    <source>
        <dbReference type="Proteomes" id="UP000245383"/>
    </source>
</evidence>
<evidence type="ECO:0000259" key="3">
    <source>
        <dbReference type="PROSITE" id="PS50053"/>
    </source>
</evidence>
<protein>
    <recommendedName>
        <fullName evidence="7">SEP domain-containing protein</fullName>
    </recommendedName>
</protein>
<dbReference type="InterPro" id="IPR036241">
    <property type="entry name" value="NSFL1C_SEP_dom_sf"/>
</dbReference>
<feature type="compositionally biased region" description="Polar residues" evidence="1">
    <location>
        <begin position="194"/>
        <end position="209"/>
    </location>
</feature>
<feature type="domain" description="SEP" evidence="4">
    <location>
        <begin position="214"/>
        <end position="279"/>
    </location>
</feature>
<dbReference type="GO" id="GO:0005634">
    <property type="term" value="C:nucleus"/>
    <property type="evidence" value="ECO:0007669"/>
    <property type="project" value="TreeGrafter"/>
</dbReference>
<dbReference type="Gene3D" id="1.10.8.10">
    <property type="entry name" value="DNA helicase RuvA subunit, C-terminal domain"/>
    <property type="match status" value="1"/>
</dbReference>
<dbReference type="GO" id="GO:0031468">
    <property type="term" value="P:nuclear membrane reassembly"/>
    <property type="evidence" value="ECO:0007669"/>
    <property type="project" value="TreeGrafter"/>
</dbReference>
<feature type="compositionally biased region" description="Polar residues" evidence="1">
    <location>
        <begin position="171"/>
        <end position="186"/>
    </location>
</feature>
<dbReference type="Gene3D" id="3.30.420.210">
    <property type="entry name" value="SEP domain"/>
    <property type="match status" value="1"/>
</dbReference>
<evidence type="ECO:0008006" key="7">
    <source>
        <dbReference type="Google" id="ProtNLM"/>
    </source>
</evidence>
<feature type="region of interest" description="Disordered" evidence="1">
    <location>
        <begin position="44"/>
        <end position="157"/>
    </location>
</feature>
<dbReference type="GO" id="GO:0043130">
    <property type="term" value="F:ubiquitin binding"/>
    <property type="evidence" value="ECO:0007669"/>
    <property type="project" value="TreeGrafter"/>
</dbReference>
<dbReference type="InterPro" id="IPR000626">
    <property type="entry name" value="Ubiquitin-like_dom"/>
</dbReference>
<dbReference type="InterPro" id="IPR001012">
    <property type="entry name" value="UBX_dom"/>
</dbReference>
<dbReference type="SUPFAM" id="SSF54236">
    <property type="entry name" value="Ubiquitin-like"/>
    <property type="match status" value="1"/>
</dbReference>
<dbReference type="GO" id="GO:0007030">
    <property type="term" value="P:Golgi organization"/>
    <property type="evidence" value="ECO:0007669"/>
    <property type="project" value="TreeGrafter"/>
</dbReference>
<dbReference type="SUPFAM" id="SSF46934">
    <property type="entry name" value="UBA-like"/>
    <property type="match status" value="1"/>
</dbReference>
<gene>
    <name evidence="5" type="ORF">BB561_001782</name>
</gene>
<evidence type="ECO:0000313" key="5">
    <source>
        <dbReference type="EMBL" id="PVU95490.1"/>
    </source>
</evidence>
<feature type="domain" description="Ubiquitin-like" evidence="3">
    <location>
        <begin position="338"/>
        <end position="412"/>
    </location>
</feature>
<evidence type="ECO:0000256" key="1">
    <source>
        <dbReference type="SAM" id="MobiDB-lite"/>
    </source>
</evidence>
<feature type="compositionally biased region" description="Basic and acidic residues" evidence="1">
    <location>
        <begin position="78"/>
        <end position="87"/>
    </location>
</feature>
<dbReference type="GO" id="GO:0000045">
    <property type="term" value="P:autophagosome assembly"/>
    <property type="evidence" value="ECO:0007669"/>
    <property type="project" value="TreeGrafter"/>
</dbReference>
<dbReference type="Pfam" id="PF00789">
    <property type="entry name" value="UBX"/>
    <property type="match status" value="1"/>
</dbReference>
<dbReference type="GO" id="GO:0005829">
    <property type="term" value="C:cytosol"/>
    <property type="evidence" value="ECO:0007669"/>
    <property type="project" value="TreeGrafter"/>
</dbReference>
<feature type="compositionally biased region" description="Polar residues" evidence="1">
    <location>
        <begin position="104"/>
        <end position="118"/>
    </location>
</feature>
<dbReference type="PANTHER" id="PTHR23333:SF20">
    <property type="entry name" value="NSFL1 COFACTOR P47"/>
    <property type="match status" value="1"/>
</dbReference>
<dbReference type="OrthoDB" id="25887at2759"/>
<keyword evidence="6" id="KW-1185">Reference proteome</keyword>
<dbReference type="Pfam" id="PF14555">
    <property type="entry name" value="UBA_4"/>
    <property type="match status" value="1"/>
</dbReference>
<evidence type="ECO:0000259" key="4">
    <source>
        <dbReference type="PROSITE" id="PS51399"/>
    </source>
</evidence>
<dbReference type="STRING" id="133385.A0A2T9YT09"/>
<dbReference type="GO" id="GO:0043161">
    <property type="term" value="P:proteasome-mediated ubiquitin-dependent protein catabolic process"/>
    <property type="evidence" value="ECO:0007669"/>
    <property type="project" value="TreeGrafter"/>
</dbReference>
<dbReference type="PANTHER" id="PTHR23333">
    <property type="entry name" value="UBX DOMAIN CONTAINING PROTEIN"/>
    <property type="match status" value="1"/>
</dbReference>
<dbReference type="InterPro" id="IPR009060">
    <property type="entry name" value="UBA-like_sf"/>
</dbReference>
<dbReference type="CDD" id="cd14348">
    <property type="entry name" value="UBA_p47"/>
    <property type="match status" value="1"/>
</dbReference>
<dbReference type="AlphaFoldDB" id="A0A2T9YT09"/>
<dbReference type="EMBL" id="MBFR01000055">
    <property type="protein sequence ID" value="PVU95490.1"/>
    <property type="molecule type" value="Genomic_DNA"/>
</dbReference>
<dbReference type="SUPFAM" id="SSF102848">
    <property type="entry name" value="NSFL1 (p97 ATPase) cofactor p47, SEP domain"/>
    <property type="match status" value="1"/>
</dbReference>
<feature type="domain" description="UBX" evidence="2">
    <location>
        <begin position="333"/>
        <end position="410"/>
    </location>
</feature>
<reference evidence="5 6" key="1">
    <citation type="journal article" date="2018" name="MBio">
        <title>Comparative Genomics Reveals the Core Gene Toolbox for the Fungus-Insect Symbiosis.</title>
        <authorList>
            <person name="Wang Y."/>
            <person name="Stata M."/>
            <person name="Wang W."/>
            <person name="Stajich J.E."/>
            <person name="White M.M."/>
            <person name="Moncalvo J.M."/>
        </authorList>
    </citation>
    <scope>NUCLEOTIDE SEQUENCE [LARGE SCALE GENOMIC DNA]</scope>
    <source>
        <strain evidence="5 6">SWE-8-4</strain>
    </source>
</reference>
<feature type="compositionally biased region" description="Polar residues" evidence="1">
    <location>
        <begin position="44"/>
        <end position="53"/>
    </location>
</feature>
<dbReference type="InterPro" id="IPR012989">
    <property type="entry name" value="SEP_domain"/>
</dbReference>
<feature type="region of interest" description="Disordered" evidence="1">
    <location>
        <begin position="171"/>
        <end position="213"/>
    </location>
</feature>
<proteinExistence type="predicted"/>
<dbReference type="PROSITE" id="PS51399">
    <property type="entry name" value="SEP"/>
    <property type="match status" value="1"/>
</dbReference>
<dbReference type="PROSITE" id="PS50053">
    <property type="entry name" value="UBIQUITIN_2"/>
    <property type="match status" value="1"/>
</dbReference>
<feature type="compositionally biased region" description="Acidic residues" evidence="1">
    <location>
        <begin position="54"/>
        <end position="77"/>
    </location>
</feature>
<dbReference type="Gene3D" id="3.10.20.90">
    <property type="entry name" value="Phosphatidylinositol 3-kinase Catalytic Subunit, Chain A, domain 1"/>
    <property type="match status" value="1"/>
</dbReference>
<accession>A0A2T9YT09</accession>
<sequence length="412" mass="45796">MDNSNNTDEILAQFLAINPIDEKSARFFLDSSNWDINLALSNSYENNTTTNDVDSPEESDEYVMSAEEDNEELEEEESHSSKNERKSNALQEEAPRRSSRLGAQASTQKYNTRNSRINTLDFESEDDSEDRQDYFAGGEKSGVAIRGPGAEGEPDSSLVEKLIKKAQEYMKSSQNQNTENVATGSSFIGKGRSLDSSSTNADNLAQNDGNPDEPVYRNLSIWRNGFNFDDGKLHNFDDPNSQLLLDNILQGRAPLDVLNVKQGQAVELRITKRSDEDYSEEPKKRQVFSGSGHRLGAITSTIKVNSISDEYTSNAATSSSQNVSSTKPLVVDEDQPTTQLQIRLVDGSRIVIKVNLTHRVVDIMDEIEAMHSNPTNGREFILKVAFPSKILDKNSTVEEANLKNSVLVQQLV</sequence>
<dbReference type="Proteomes" id="UP000245383">
    <property type="component" value="Unassembled WGS sequence"/>
</dbReference>
<dbReference type="PROSITE" id="PS50033">
    <property type="entry name" value="UBX"/>
    <property type="match status" value="1"/>
</dbReference>
<evidence type="ECO:0000259" key="2">
    <source>
        <dbReference type="PROSITE" id="PS50033"/>
    </source>
</evidence>
<comment type="caution">
    <text evidence="5">The sequence shown here is derived from an EMBL/GenBank/DDBJ whole genome shotgun (WGS) entry which is preliminary data.</text>
</comment>
<dbReference type="Pfam" id="PF08059">
    <property type="entry name" value="SEP"/>
    <property type="match status" value="1"/>
</dbReference>
<dbReference type="InterPro" id="IPR029071">
    <property type="entry name" value="Ubiquitin-like_domsf"/>
</dbReference>
<dbReference type="CDD" id="cd01770">
    <property type="entry name" value="UBX_UBXN2"/>
    <property type="match status" value="1"/>
</dbReference>
<dbReference type="SMART" id="SM00553">
    <property type="entry name" value="SEP"/>
    <property type="match status" value="1"/>
</dbReference>